<dbReference type="InterPro" id="IPR038763">
    <property type="entry name" value="DHH_sf"/>
</dbReference>
<evidence type="ECO:0000313" key="3">
    <source>
        <dbReference type="EMBL" id="KAB8040412.1"/>
    </source>
</evidence>
<dbReference type="OrthoDB" id="5490569at2"/>
<evidence type="ECO:0000259" key="1">
    <source>
        <dbReference type="Pfam" id="PF01368"/>
    </source>
</evidence>
<dbReference type="Pfam" id="PF02272">
    <property type="entry name" value="DHHA1"/>
    <property type="match status" value="1"/>
</dbReference>
<sequence length="475" mass="53713">MDSKRGLFLVICDDPELASTLVHIQKNMDIKVWLPNKQNQLQTSLIEACEDSDKVDDILVKGDITKPSFFSQWKEYDPICVVLSLKDNDKYSNVREMLLEELPESRILSFQIGHPEEVPRKLVDNDRELVLSWTELLSRPISAELRHIESTHRVKEIRDILMEGDKIALLLQPDPDPDGLASALALRCLLGRNKVSTPICSFGKVTRPENIAMMQLLDLEVITIKPEDLINYDKVAMLDTQPAHFTVTLPRVDVIIDHHPMVANYSHIPYCDIRSKYGATSTILTEYLRAAAVNIGQRLATALLYGIKADTLHLNREVIDADLYAFVSLYPDINYNLLRRMEKPELPMRFAPVLANALLNMAFQDKILVSFIGNVEREDLIPQVADFMLQFENIEWVVCVGIFENNIVMSVRNVGYVKNAGDVVRRILNGIGSGGGHRTMAKAIFPVAGWKDKFGSITEENIRSTVLNLFLEEAT</sequence>
<comment type="caution">
    <text evidence="3">The sequence shown here is derived from an EMBL/GenBank/DDBJ whole genome shotgun (WGS) entry which is preliminary data.</text>
</comment>
<dbReference type="Pfam" id="PF01368">
    <property type="entry name" value="DHH"/>
    <property type="match status" value="1"/>
</dbReference>
<dbReference type="PANTHER" id="PTHR47618">
    <property type="entry name" value="BIFUNCTIONAL OLIGORIBONUCLEASE AND PAP PHOSPHATASE NRNA"/>
    <property type="match status" value="1"/>
</dbReference>
<gene>
    <name evidence="3" type="ORF">GCL60_00415</name>
</gene>
<evidence type="ECO:0008006" key="5">
    <source>
        <dbReference type="Google" id="ProtNLM"/>
    </source>
</evidence>
<feature type="domain" description="DDH" evidence="1">
    <location>
        <begin position="168"/>
        <end position="307"/>
    </location>
</feature>
<dbReference type="AlphaFoldDB" id="A0A6N6VYY0"/>
<evidence type="ECO:0000313" key="4">
    <source>
        <dbReference type="Proteomes" id="UP000437748"/>
    </source>
</evidence>
<evidence type="ECO:0000259" key="2">
    <source>
        <dbReference type="Pfam" id="PF02272"/>
    </source>
</evidence>
<protein>
    <recommendedName>
        <fullName evidence="5">DDH domain-containing protein</fullName>
    </recommendedName>
</protein>
<dbReference type="InterPro" id="IPR051319">
    <property type="entry name" value="Oligoribo/pAp-PDE_c-di-AMP_PDE"/>
</dbReference>
<dbReference type="PANTHER" id="PTHR47618:SF1">
    <property type="entry name" value="BIFUNCTIONAL OLIGORIBONUCLEASE AND PAP PHOSPHATASE NRNA"/>
    <property type="match status" value="1"/>
</dbReference>
<dbReference type="Gene3D" id="3.90.1640.10">
    <property type="entry name" value="inorganic pyrophosphatase (n-terminal core)"/>
    <property type="match status" value="1"/>
</dbReference>
<organism evidence="3 4">
    <name type="scientific">Silvanigrella paludirubra</name>
    <dbReference type="NCBI Taxonomy" id="2499159"/>
    <lineage>
        <taxon>Bacteria</taxon>
        <taxon>Pseudomonadati</taxon>
        <taxon>Bdellovibrionota</taxon>
        <taxon>Oligoflexia</taxon>
        <taxon>Silvanigrellales</taxon>
        <taxon>Silvanigrellaceae</taxon>
        <taxon>Silvanigrella</taxon>
    </lineage>
</organism>
<dbReference type="EMBL" id="WFLM01000001">
    <property type="protein sequence ID" value="KAB8040412.1"/>
    <property type="molecule type" value="Genomic_DNA"/>
</dbReference>
<dbReference type="SUPFAM" id="SSF64182">
    <property type="entry name" value="DHH phosphoesterases"/>
    <property type="match status" value="1"/>
</dbReference>
<dbReference type="GO" id="GO:0003676">
    <property type="term" value="F:nucleic acid binding"/>
    <property type="evidence" value="ECO:0007669"/>
    <property type="project" value="InterPro"/>
</dbReference>
<feature type="domain" description="DHHA1" evidence="2">
    <location>
        <begin position="365"/>
        <end position="449"/>
    </location>
</feature>
<dbReference type="Proteomes" id="UP000437748">
    <property type="component" value="Unassembled WGS sequence"/>
</dbReference>
<accession>A0A6N6VYY0</accession>
<keyword evidence="4" id="KW-1185">Reference proteome</keyword>
<name>A0A6N6VYY0_9BACT</name>
<reference evidence="3 4" key="1">
    <citation type="submission" date="2019-10" db="EMBL/GenBank/DDBJ databases">
        <title>New species of Slilvanegrellaceae.</title>
        <authorList>
            <person name="Pitt A."/>
            <person name="Hahn M.W."/>
        </authorList>
    </citation>
    <scope>NUCLEOTIDE SEQUENCE [LARGE SCALE GENOMIC DNA]</scope>
    <source>
        <strain evidence="3 4">SP-Ram-0.45-NSY-1</strain>
    </source>
</reference>
<dbReference type="InterPro" id="IPR003156">
    <property type="entry name" value="DHHA1_dom"/>
</dbReference>
<dbReference type="RefSeq" id="WP_153417927.1">
    <property type="nucleotide sequence ID" value="NZ_WFLM01000001.1"/>
</dbReference>
<dbReference type="InterPro" id="IPR001667">
    <property type="entry name" value="DDH_dom"/>
</dbReference>
<proteinExistence type="predicted"/>